<keyword evidence="1" id="KW-0812">Transmembrane</keyword>
<name>H2CHN1_9LEPT</name>
<dbReference type="STRING" id="183.GCA_002009735_01799"/>
<dbReference type="EMBL" id="JH597773">
    <property type="protein sequence ID" value="EHQ05876.1"/>
    <property type="molecule type" value="Genomic_DNA"/>
</dbReference>
<proteinExistence type="predicted"/>
<dbReference type="RefSeq" id="WP_002770897.1">
    <property type="nucleotide sequence ID" value="NZ_JH597773.1"/>
</dbReference>
<accession>H2CHN1</accession>
<evidence type="ECO:0000313" key="2">
    <source>
        <dbReference type="EMBL" id="EHQ05876.1"/>
    </source>
</evidence>
<dbReference type="HOGENOM" id="CLU_1523359_0_0_12"/>
<keyword evidence="1" id="KW-1133">Transmembrane helix</keyword>
<organism evidence="2 3">
    <name type="scientific">Leptonema illini DSM 21528</name>
    <dbReference type="NCBI Taxonomy" id="929563"/>
    <lineage>
        <taxon>Bacteria</taxon>
        <taxon>Pseudomonadati</taxon>
        <taxon>Spirochaetota</taxon>
        <taxon>Spirochaetia</taxon>
        <taxon>Leptospirales</taxon>
        <taxon>Leptospiraceae</taxon>
        <taxon>Leptonema</taxon>
    </lineage>
</organism>
<evidence type="ECO:0000313" key="3">
    <source>
        <dbReference type="Proteomes" id="UP000005737"/>
    </source>
</evidence>
<feature type="transmembrane region" description="Helical" evidence="1">
    <location>
        <begin position="12"/>
        <end position="36"/>
    </location>
</feature>
<dbReference type="AlphaFoldDB" id="H2CHN1"/>
<dbReference type="Proteomes" id="UP000005737">
    <property type="component" value="Unassembled WGS sequence"/>
</dbReference>
<sequence>MRLHRVRLRSGVTLVEMALAMSVAATFCMMTLYMIADGMRLRQKSEKMALASTLAQAKMAQLLSRPFLDVANEDGDMGDSGPYARFKYTIKITEEQIDLAAVSSEGKISGVNVDDRLDAGVQNGKPRERAGQGAATETGGLVDINRIILIIDYPVGSEREQLRIETFKAAAKTTKP</sequence>
<gene>
    <name evidence="2" type="ORF">Lepil_1182</name>
</gene>
<evidence type="ECO:0000256" key="1">
    <source>
        <dbReference type="SAM" id="Phobius"/>
    </source>
</evidence>
<reference evidence="2 3" key="1">
    <citation type="submission" date="2011-10" db="EMBL/GenBank/DDBJ databases">
        <title>The Improved High-Quality Draft genome of Leptonema illini DSM 21528.</title>
        <authorList>
            <consortium name="US DOE Joint Genome Institute (JGI-PGF)"/>
            <person name="Lucas S."/>
            <person name="Copeland A."/>
            <person name="Lapidus A."/>
            <person name="Glavina del Rio T."/>
            <person name="Dalin E."/>
            <person name="Tice H."/>
            <person name="Bruce D."/>
            <person name="Goodwin L."/>
            <person name="Pitluck S."/>
            <person name="Peters L."/>
            <person name="Mikhailova N."/>
            <person name="Held B."/>
            <person name="Kyrpides N."/>
            <person name="Mavromatis K."/>
            <person name="Ivanova N."/>
            <person name="Markowitz V."/>
            <person name="Cheng J.-F."/>
            <person name="Hugenholtz P."/>
            <person name="Woyke T."/>
            <person name="Wu D."/>
            <person name="Gronow S."/>
            <person name="Wellnitz S."/>
            <person name="Brambilla E.-M."/>
            <person name="Klenk H.-P."/>
            <person name="Eisen J.A."/>
        </authorList>
    </citation>
    <scope>NUCLEOTIDE SEQUENCE [LARGE SCALE GENOMIC DNA]</scope>
    <source>
        <strain evidence="2 3">DSM 21528</strain>
    </source>
</reference>
<keyword evidence="3" id="KW-1185">Reference proteome</keyword>
<keyword evidence="1" id="KW-0472">Membrane</keyword>
<protein>
    <recommendedName>
        <fullName evidence="4">Prepilin-type N-terminal cleavage/methylation domain-containing protein</fullName>
    </recommendedName>
</protein>
<evidence type="ECO:0008006" key="4">
    <source>
        <dbReference type="Google" id="ProtNLM"/>
    </source>
</evidence>